<evidence type="ECO:0000256" key="2">
    <source>
        <dbReference type="ARBA" id="ARBA00007306"/>
    </source>
</evidence>
<dbReference type="GO" id="GO:0006338">
    <property type="term" value="P:chromatin remodeling"/>
    <property type="evidence" value="ECO:0007669"/>
    <property type="project" value="InterPro"/>
</dbReference>
<dbReference type="PANTHER" id="PTHR13831:SF0">
    <property type="entry name" value="PROTEIN HIRA"/>
    <property type="match status" value="1"/>
</dbReference>
<keyword evidence="3 9" id="KW-0853">WD repeat</keyword>
<dbReference type="OMA" id="RGSWDGD"/>
<feature type="domain" description="CAF1B/HIR1 beta-propeller" evidence="13">
    <location>
        <begin position="1"/>
        <end position="161"/>
    </location>
</feature>
<feature type="region of interest" description="Disordered" evidence="11">
    <location>
        <begin position="440"/>
        <end position="464"/>
    </location>
</feature>
<dbReference type="EMBL" id="LODT01000047">
    <property type="protein sequence ID" value="KYQ88779.1"/>
    <property type="molecule type" value="Genomic_DNA"/>
</dbReference>
<feature type="repeat" description="WD" evidence="9">
    <location>
        <begin position="63"/>
        <end position="104"/>
    </location>
</feature>
<dbReference type="InterPro" id="IPR001680">
    <property type="entry name" value="WD40_rpt"/>
</dbReference>
<evidence type="ECO:0000256" key="7">
    <source>
        <dbReference type="ARBA" id="ARBA00023163"/>
    </source>
</evidence>
<dbReference type="InterPro" id="IPR055410">
    <property type="entry name" value="Beta-prop_CAF1B_HIR1"/>
</dbReference>
<gene>
    <name evidence="14" type="ORF">DLAC_10573</name>
</gene>
<dbReference type="Pfam" id="PF09453">
    <property type="entry name" value="HIRA_B"/>
    <property type="match status" value="1"/>
</dbReference>
<dbReference type="GO" id="GO:0031491">
    <property type="term" value="F:nucleosome binding"/>
    <property type="evidence" value="ECO:0007669"/>
    <property type="project" value="TreeGrafter"/>
</dbReference>
<dbReference type="PROSITE" id="PS50294">
    <property type="entry name" value="WD_REPEATS_REGION"/>
    <property type="match status" value="3"/>
</dbReference>
<keyword evidence="8 10" id="KW-0539">Nucleus</keyword>
<dbReference type="SMART" id="SM00320">
    <property type="entry name" value="WD40"/>
    <property type="match status" value="6"/>
</dbReference>
<dbReference type="PROSITE" id="PS50082">
    <property type="entry name" value="WD_REPEATS_2"/>
    <property type="match status" value="3"/>
</dbReference>
<dbReference type="GO" id="GO:0006351">
    <property type="term" value="P:DNA-templated transcription"/>
    <property type="evidence" value="ECO:0007669"/>
    <property type="project" value="InterPro"/>
</dbReference>
<evidence type="ECO:0000313" key="15">
    <source>
        <dbReference type="Proteomes" id="UP000076078"/>
    </source>
</evidence>
<proteinExistence type="inferred from homology"/>
<feature type="region of interest" description="Disordered" evidence="11">
    <location>
        <begin position="478"/>
        <end position="542"/>
    </location>
</feature>
<evidence type="ECO:0000256" key="5">
    <source>
        <dbReference type="ARBA" id="ARBA00022853"/>
    </source>
</evidence>
<dbReference type="InterPro" id="IPR031120">
    <property type="entry name" value="HIR1-like"/>
</dbReference>
<dbReference type="CDD" id="cd00200">
    <property type="entry name" value="WD40"/>
    <property type="match status" value="1"/>
</dbReference>
<dbReference type="GO" id="GO:0000785">
    <property type="term" value="C:chromatin"/>
    <property type="evidence" value="ECO:0007669"/>
    <property type="project" value="TreeGrafter"/>
</dbReference>
<dbReference type="FunCoup" id="A0A151Z491">
    <property type="interactions" value="112"/>
</dbReference>
<dbReference type="InterPro" id="IPR036322">
    <property type="entry name" value="WD40_repeat_dom_sf"/>
</dbReference>
<dbReference type="InterPro" id="IPR019015">
    <property type="entry name" value="HIRA_B_motif"/>
</dbReference>
<name>A0A151Z491_TIELA</name>
<accession>A0A151Z491</accession>
<sequence length="992" mass="110347">MKILKPSWINHSGFPIFSVDIHPDGTRLATGGGDNKAKIWSIAPITVEEVEEDNNVPKLLKTCEGHFSPVNSVKWSNDGKYLATGSDDKLVIIWGLSSNSLDFSFGDQITVENWVCVHTLRGHAADISEVQWSPDSRFLASCSFDKTIIIWETSKFQIVKKIRRTYRHTSQSDDKSVIIWRVSDWQVETKITEPYQHNEQSFFNRLSWAPDGQFLCTPHGISDHTHVSVIIQRSNWERGYLVGHKKATVVVRYSPIIYKSKLEKQPACCILVGGKDSTVSLWSSSSPRALMITTQFFTQSIQDISWCPDGYSFVICSTDGSIGYISLSSNDLNGQLPITTSEKTSLFRSIYGDAVKVAKDGTLILSSHQSGSLNMDLNGGGNHSMFVENPDQLELEENDRPLNGHRSLLKSSTSSNGSSSGSPLPVRIQPTQMALQNQKQTVTSTGKRRITPLHIGGGSQQSITTPAPISIPLHLQHSNETNNNINNNNNNDDIIMNDTNGVSSTTTTPIKDNSISTVSTSPTSSTTTGEGSGKTIPSPKNLSSILQNKRKAQEALKEKSDESVSTITTIENNQKKLKTKRTPENISSIQNSLIPKPNTNNLPIQPNQNINNNINSNNSNIYISPPIPLQQKSKQLTSNLFEFYSNNQNQSSSNNNQNIILDVNVAEQELFDFSVEYFSVIKCFSDSQLTWENKIAGRVNLLTGNRNWSAVATTDSTIQIYNRYGSIIMSNLVLRNPISYLEANNKSHLMAITCDGYVSVWNVHKKKAELSNRELPFLMNKENLTIRHCMVTEDSGKPVLTFSNGDSFVYSTDLGEWIKITDRLGSLSEFNSNDTNATGILSKLQSTSNFTSGASSGNGTLSSLLSLSDQQIQKETPHQQQNLTTTYLEKQLWLATVLESPSEYKHWLKIYVQHLTKHGNLIKLQELCSDFLGPSSNLLDGSQWDAVILSFDKRTLLNEILPLIASNRALQRLVYQYKESLSAYSKSMLDPF</sequence>
<evidence type="ECO:0000256" key="10">
    <source>
        <dbReference type="RuleBase" id="RU364014"/>
    </source>
</evidence>
<protein>
    <recommendedName>
        <fullName evidence="10">Protein HIRA</fullName>
    </recommendedName>
</protein>
<evidence type="ECO:0000256" key="1">
    <source>
        <dbReference type="ARBA" id="ARBA00004123"/>
    </source>
</evidence>
<comment type="similarity">
    <text evidence="2 10">Belongs to the WD repeat HIR1 family.</text>
</comment>
<keyword evidence="5 10" id="KW-0156">Chromatin regulator</keyword>
<feature type="repeat" description="WD" evidence="9">
    <location>
        <begin position="16"/>
        <end position="42"/>
    </location>
</feature>
<dbReference type="GO" id="GO:0005634">
    <property type="term" value="C:nucleus"/>
    <property type="evidence" value="ECO:0007669"/>
    <property type="project" value="UniProtKB-SubCell"/>
</dbReference>
<comment type="function">
    <text evidence="10">Required for replication-independent chromatin assembly and for the periodic repression of histone gene transcription during the cell cycle.</text>
</comment>
<dbReference type="Pfam" id="PF24105">
    <property type="entry name" value="Beta-prop_CAF1B_HIR1"/>
    <property type="match status" value="1"/>
</dbReference>
<dbReference type="Proteomes" id="UP000076078">
    <property type="component" value="Unassembled WGS sequence"/>
</dbReference>
<keyword evidence="6 10" id="KW-0805">Transcription regulation</keyword>
<dbReference type="Gene3D" id="2.130.10.10">
    <property type="entry name" value="YVTN repeat-like/Quinoprotein amine dehydrogenase"/>
    <property type="match status" value="2"/>
</dbReference>
<keyword evidence="7 10" id="KW-0804">Transcription</keyword>
<evidence type="ECO:0000256" key="11">
    <source>
        <dbReference type="SAM" id="MobiDB-lite"/>
    </source>
</evidence>
<feature type="region of interest" description="Disordered" evidence="11">
    <location>
        <begin position="402"/>
        <end position="426"/>
    </location>
</feature>
<dbReference type="SUPFAM" id="SSF50978">
    <property type="entry name" value="WD40 repeat-like"/>
    <property type="match status" value="2"/>
</dbReference>
<evidence type="ECO:0000256" key="9">
    <source>
        <dbReference type="PROSITE-ProRule" id="PRU00221"/>
    </source>
</evidence>
<dbReference type="OrthoDB" id="1741719at2759"/>
<feature type="compositionally biased region" description="Polar residues" evidence="11">
    <location>
        <begin position="501"/>
        <end position="513"/>
    </location>
</feature>
<dbReference type="Pfam" id="PF07569">
    <property type="entry name" value="Hira"/>
    <property type="match status" value="1"/>
</dbReference>
<evidence type="ECO:0000256" key="8">
    <source>
        <dbReference type="ARBA" id="ARBA00023242"/>
    </source>
</evidence>
<feature type="compositionally biased region" description="Low complexity" evidence="11">
    <location>
        <begin position="479"/>
        <end position="500"/>
    </location>
</feature>
<dbReference type="AlphaFoldDB" id="A0A151Z491"/>
<dbReference type="GO" id="GO:0006355">
    <property type="term" value="P:regulation of DNA-templated transcription"/>
    <property type="evidence" value="ECO:0007669"/>
    <property type="project" value="InterPro"/>
</dbReference>
<dbReference type="GO" id="GO:0000417">
    <property type="term" value="C:HIR complex"/>
    <property type="evidence" value="ECO:0007669"/>
    <property type="project" value="TreeGrafter"/>
</dbReference>
<feature type="compositionally biased region" description="Low complexity" evidence="11">
    <location>
        <begin position="409"/>
        <end position="422"/>
    </location>
</feature>
<keyword evidence="4 10" id="KW-0677">Repeat</keyword>
<keyword evidence="10" id="KW-0678">Repressor</keyword>
<feature type="compositionally biased region" description="Low complexity" evidence="11">
    <location>
        <begin position="514"/>
        <end position="535"/>
    </location>
</feature>
<comment type="subcellular location">
    <subcellularLocation>
        <location evidence="1 10">Nucleus</location>
    </subcellularLocation>
</comment>
<comment type="caution">
    <text evidence="14">The sequence shown here is derived from an EMBL/GenBank/DDBJ whole genome shotgun (WGS) entry which is preliminary data.</text>
</comment>
<evidence type="ECO:0000259" key="12">
    <source>
        <dbReference type="Pfam" id="PF07569"/>
    </source>
</evidence>
<feature type="repeat" description="WD" evidence="9">
    <location>
        <begin position="120"/>
        <end position="161"/>
    </location>
</feature>
<evidence type="ECO:0000313" key="14">
    <source>
        <dbReference type="EMBL" id="KYQ88779.1"/>
    </source>
</evidence>
<keyword evidence="15" id="KW-1185">Reference proteome</keyword>
<dbReference type="InterPro" id="IPR015943">
    <property type="entry name" value="WD40/YVTN_repeat-like_dom_sf"/>
</dbReference>
<evidence type="ECO:0000256" key="3">
    <source>
        <dbReference type="ARBA" id="ARBA00022574"/>
    </source>
</evidence>
<dbReference type="STRING" id="361077.A0A151Z491"/>
<dbReference type="InParanoid" id="A0A151Z491"/>
<dbReference type="PANTHER" id="PTHR13831">
    <property type="entry name" value="MEMBER OF THE HIR1 FAMILY OF WD-REPEAT PROTEINS"/>
    <property type="match status" value="1"/>
</dbReference>
<evidence type="ECO:0000259" key="13">
    <source>
        <dbReference type="Pfam" id="PF24105"/>
    </source>
</evidence>
<evidence type="ECO:0000256" key="6">
    <source>
        <dbReference type="ARBA" id="ARBA00023015"/>
    </source>
</evidence>
<reference evidence="14 15" key="1">
    <citation type="submission" date="2015-12" db="EMBL/GenBank/DDBJ databases">
        <title>Dictyostelia acquired genes for synthesis and detection of signals that induce cell-type specialization by lateral gene transfer from prokaryotes.</title>
        <authorList>
            <person name="Gloeckner G."/>
            <person name="Schaap P."/>
        </authorList>
    </citation>
    <scope>NUCLEOTIDE SEQUENCE [LARGE SCALE GENOMIC DNA]</scope>
    <source>
        <strain evidence="14 15">TK</strain>
    </source>
</reference>
<evidence type="ECO:0000256" key="4">
    <source>
        <dbReference type="ARBA" id="ARBA00022737"/>
    </source>
</evidence>
<dbReference type="InterPro" id="IPR011494">
    <property type="entry name" value="HIRA-like_C"/>
</dbReference>
<organism evidence="14 15">
    <name type="scientific">Tieghemostelium lacteum</name>
    <name type="common">Slime mold</name>
    <name type="synonym">Dictyostelium lacteum</name>
    <dbReference type="NCBI Taxonomy" id="361077"/>
    <lineage>
        <taxon>Eukaryota</taxon>
        <taxon>Amoebozoa</taxon>
        <taxon>Evosea</taxon>
        <taxon>Eumycetozoa</taxon>
        <taxon>Dictyostelia</taxon>
        <taxon>Dictyosteliales</taxon>
        <taxon>Raperosteliaceae</taxon>
        <taxon>Tieghemostelium</taxon>
    </lineage>
</organism>
<feature type="domain" description="Protein HIRA-like C-terminal" evidence="12">
    <location>
        <begin position="725"/>
        <end position="930"/>
    </location>
</feature>